<protein>
    <submittedName>
        <fullName evidence="3">Vesicle coat complex AP-3</fullName>
    </submittedName>
</protein>
<keyword evidence="4" id="KW-1185">Reference proteome</keyword>
<dbReference type="OMA" id="WPVIVCD"/>
<evidence type="ECO:0000259" key="2">
    <source>
        <dbReference type="PROSITE" id="PS50812"/>
    </source>
</evidence>
<dbReference type="InParanoid" id="A3LV25"/>
<evidence type="ECO:0000313" key="4">
    <source>
        <dbReference type="Proteomes" id="UP000002258"/>
    </source>
</evidence>
<evidence type="ECO:0000256" key="1">
    <source>
        <dbReference type="SAM" id="MobiDB-lite"/>
    </source>
</evidence>
<dbReference type="InterPro" id="IPR017923">
    <property type="entry name" value="TFIIS_N"/>
</dbReference>
<dbReference type="EMBL" id="CP000499">
    <property type="protein sequence ID" value="ABN66697.2"/>
    <property type="molecule type" value="Genomic_DNA"/>
</dbReference>
<feature type="compositionally biased region" description="Basic and acidic residues" evidence="1">
    <location>
        <begin position="226"/>
        <end position="247"/>
    </location>
</feature>
<dbReference type="FunCoup" id="A3LV25">
    <property type="interactions" value="117"/>
</dbReference>
<feature type="region of interest" description="Disordered" evidence="1">
    <location>
        <begin position="124"/>
        <end position="247"/>
    </location>
</feature>
<dbReference type="Pfam" id="PF00855">
    <property type="entry name" value="PWWP"/>
    <property type="match status" value="1"/>
</dbReference>
<dbReference type="Gene3D" id="2.30.30.140">
    <property type="match status" value="1"/>
</dbReference>
<feature type="compositionally biased region" description="Acidic residues" evidence="1">
    <location>
        <begin position="129"/>
        <end position="148"/>
    </location>
</feature>
<name>A3LV25_PICST</name>
<accession>A3LV25</accession>
<dbReference type="Gene3D" id="1.20.930.10">
    <property type="entry name" value="Conserved domain common to transcription factors TFIIS, elongin A, CRSP70"/>
    <property type="match status" value="1"/>
</dbReference>
<feature type="compositionally biased region" description="Acidic residues" evidence="1">
    <location>
        <begin position="158"/>
        <end position="184"/>
    </location>
</feature>
<dbReference type="Pfam" id="PF08711">
    <property type="entry name" value="Med26"/>
    <property type="match status" value="1"/>
</dbReference>
<organism evidence="3 4">
    <name type="scientific">Scheffersomyces stipitis (strain ATCC 58785 / CBS 6054 / NBRC 10063 / NRRL Y-11545)</name>
    <name type="common">Yeast</name>
    <name type="synonym">Pichia stipitis</name>
    <dbReference type="NCBI Taxonomy" id="322104"/>
    <lineage>
        <taxon>Eukaryota</taxon>
        <taxon>Fungi</taxon>
        <taxon>Dikarya</taxon>
        <taxon>Ascomycota</taxon>
        <taxon>Saccharomycotina</taxon>
        <taxon>Pichiomycetes</taxon>
        <taxon>Debaryomycetaceae</taxon>
        <taxon>Scheffersomyces</taxon>
    </lineage>
</organism>
<dbReference type="GeneID" id="4839138"/>
<gene>
    <name evidence="3" type="primary">VCC3.4</name>
    <name evidence="3" type="ORF">PICST_67781</name>
</gene>
<dbReference type="eggNOG" id="ENOG502S12V">
    <property type="taxonomic scope" value="Eukaryota"/>
</dbReference>
<sequence length="439" mass="49643">MPPKKSGKKQFAPKERVFAKMSGYPQWPAFITPAELVPKAVMKHKKKSTDYCVMFIPDGDFYWMSDKSLEILTPEKLAKALKDVPDDVKKNVKNKKKSGKQSNIKEAIAATDGLDFDTFIGNVFKQDNDFEDDDDDEEEEEEEEDDENIKDVAGVENDAAEEEDVHETVEEPSTEDGEELDAEEPEKAEKASSAPETRRKRGRNGTVKQESAEPPSKRKRPSTPVQKKESNGKDLKVKAETPKPISDEEKQHQLWLCRIKLQRSLIQRNQPTTPKDTTGLKPPTADELSVARLILYRLIDFPISVELLRKTKIHKVLKCILRDESLAYPDSFKLHERCHELLTKWNSVIQDLKSEKSTKDYSNTSSPSVSSFKNGDKIKLSQLTQDDSEVSGIEHSLVDKKDIDGDDSDEQNQSSEKQEETQPPIEKANDVPVTTSVEG</sequence>
<dbReference type="SUPFAM" id="SSF47676">
    <property type="entry name" value="Conserved domain common to transcription factors TFIIS, elongin A, CRSP70"/>
    <property type="match status" value="1"/>
</dbReference>
<dbReference type="PROSITE" id="PS50812">
    <property type="entry name" value="PWWP"/>
    <property type="match status" value="1"/>
</dbReference>
<evidence type="ECO:0000313" key="3">
    <source>
        <dbReference type="EMBL" id="ABN66697.2"/>
    </source>
</evidence>
<dbReference type="InterPro" id="IPR035441">
    <property type="entry name" value="TFIIS/LEDGF_dom_sf"/>
</dbReference>
<reference evidence="3 4" key="1">
    <citation type="journal article" date="2007" name="Nat. Biotechnol.">
        <title>Genome sequence of the lignocellulose-bioconverting and xylose-fermenting yeast Pichia stipitis.</title>
        <authorList>
            <person name="Jeffries T.W."/>
            <person name="Grigoriev I.V."/>
            <person name="Grimwood J."/>
            <person name="Laplaza J.M."/>
            <person name="Aerts A."/>
            <person name="Salamov A."/>
            <person name="Schmutz J."/>
            <person name="Lindquist E."/>
            <person name="Dehal P."/>
            <person name="Shapiro H."/>
            <person name="Jin Y.S."/>
            <person name="Passoth V."/>
            <person name="Richardson P.M."/>
        </authorList>
    </citation>
    <scope>NUCLEOTIDE SEQUENCE [LARGE SCALE GENOMIC DNA]</scope>
    <source>
        <strain evidence="4">ATCC 58785 / CBS 6054 / NBRC 10063 / NRRL Y-11545</strain>
    </source>
</reference>
<feature type="compositionally biased region" description="Polar residues" evidence="1">
    <location>
        <begin position="360"/>
        <end position="373"/>
    </location>
</feature>
<dbReference type="STRING" id="322104.A3LV25"/>
<dbReference type="HOGENOM" id="CLU_034381_0_0_1"/>
<proteinExistence type="predicted"/>
<dbReference type="SMART" id="SM00293">
    <property type="entry name" value="PWWP"/>
    <property type="match status" value="1"/>
</dbReference>
<dbReference type="SUPFAM" id="SSF63748">
    <property type="entry name" value="Tudor/PWWP/MBT"/>
    <property type="match status" value="1"/>
</dbReference>
<feature type="region of interest" description="Disordered" evidence="1">
    <location>
        <begin position="356"/>
        <end position="439"/>
    </location>
</feature>
<dbReference type="Proteomes" id="UP000002258">
    <property type="component" value="Chromosome 5"/>
</dbReference>
<dbReference type="AlphaFoldDB" id="A3LV25"/>
<dbReference type="OrthoDB" id="9975114at2759"/>
<dbReference type="InterPro" id="IPR000313">
    <property type="entry name" value="PWWP_dom"/>
</dbReference>
<dbReference type="RefSeq" id="XP_001384726.2">
    <property type="nucleotide sequence ID" value="XM_001384689.1"/>
</dbReference>
<dbReference type="KEGG" id="pic:PICST_67781"/>
<feature type="domain" description="PWWP" evidence="2">
    <location>
        <begin position="13"/>
        <end position="75"/>
    </location>
</feature>